<accession>A0A0R1QR47</accession>
<reference evidence="1 2" key="1">
    <citation type="journal article" date="2015" name="Genome Announc.">
        <title>Expanding the biotechnology potential of lactobacilli through comparative genomics of 213 strains and associated genera.</title>
        <authorList>
            <person name="Sun Z."/>
            <person name="Harris H.M."/>
            <person name="McCann A."/>
            <person name="Guo C."/>
            <person name="Argimon S."/>
            <person name="Zhang W."/>
            <person name="Yang X."/>
            <person name="Jeffery I.B."/>
            <person name="Cooney J.C."/>
            <person name="Kagawa T.F."/>
            <person name="Liu W."/>
            <person name="Song Y."/>
            <person name="Salvetti E."/>
            <person name="Wrobel A."/>
            <person name="Rasinkangas P."/>
            <person name="Parkhill J."/>
            <person name="Rea M.C."/>
            <person name="O'Sullivan O."/>
            <person name="Ritari J."/>
            <person name="Douillard F.P."/>
            <person name="Paul Ross R."/>
            <person name="Yang R."/>
            <person name="Briner A.E."/>
            <person name="Felis G.E."/>
            <person name="de Vos W.M."/>
            <person name="Barrangou R."/>
            <person name="Klaenhammer T.R."/>
            <person name="Caufield P.W."/>
            <person name="Cui Y."/>
            <person name="Zhang H."/>
            <person name="O'Toole P.W."/>
        </authorList>
    </citation>
    <scope>NUCLEOTIDE SEQUENCE [LARGE SCALE GENOMIC DNA]</scope>
    <source>
        <strain evidence="1 2">DSM 13343</strain>
    </source>
</reference>
<proteinExistence type="predicted"/>
<keyword evidence="2" id="KW-1185">Reference proteome</keyword>
<dbReference type="AlphaFoldDB" id="A0A0R1QR47"/>
<name>A0A0R1QR47_9LACO</name>
<dbReference type="RefSeq" id="WP_054714289.1">
    <property type="nucleotide sequence ID" value="NZ_AZEU01000102.1"/>
</dbReference>
<evidence type="ECO:0000313" key="1">
    <source>
        <dbReference type="EMBL" id="KRL47197.1"/>
    </source>
</evidence>
<dbReference type="PATRIC" id="fig|1423769.4.peg.394"/>
<comment type="caution">
    <text evidence="1">The sequence shown here is derived from an EMBL/GenBank/DDBJ whole genome shotgun (WGS) entry which is preliminary data.</text>
</comment>
<gene>
    <name evidence="1" type="ORF">FD01_GL000366</name>
</gene>
<protein>
    <submittedName>
        <fullName evidence="1">Uncharacterized protein</fullName>
    </submittedName>
</protein>
<dbReference type="EMBL" id="AZEU01000102">
    <property type="protein sequence ID" value="KRL47197.1"/>
    <property type="molecule type" value="Genomic_DNA"/>
</dbReference>
<evidence type="ECO:0000313" key="2">
    <source>
        <dbReference type="Proteomes" id="UP000051790"/>
    </source>
</evidence>
<sequence>MKIVSCVPPEEKSPDWPLFQLLATNGAIPSVEFEAIVIRDRNDILRIPNAQVRFEAVHDGLDGFPIVLVDGVIKTRGRLLTGAEYEDLIDGLSIQGA</sequence>
<organism evidence="1 2">
    <name type="scientific">Lacticaseibacillus manihotivorans DSM 13343 = JCM 12514</name>
    <dbReference type="NCBI Taxonomy" id="1423769"/>
    <lineage>
        <taxon>Bacteria</taxon>
        <taxon>Bacillati</taxon>
        <taxon>Bacillota</taxon>
        <taxon>Bacilli</taxon>
        <taxon>Lactobacillales</taxon>
        <taxon>Lactobacillaceae</taxon>
        <taxon>Lacticaseibacillus</taxon>
    </lineage>
</organism>
<dbReference type="Proteomes" id="UP000051790">
    <property type="component" value="Unassembled WGS sequence"/>
</dbReference>